<dbReference type="PROSITE" id="PS51257">
    <property type="entry name" value="PROKAR_LIPOPROTEIN"/>
    <property type="match status" value="1"/>
</dbReference>
<evidence type="ECO:0000313" key="7">
    <source>
        <dbReference type="EMBL" id="ROQ19750.1"/>
    </source>
</evidence>
<reference evidence="7 8" key="1">
    <citation type="submission" date="2018-11" db="EMBL/GenBank/DDBJ databases">
        <title>Genomic Encyclopedia of Type Strains, Phase IV (KMG-IV): sequencing the most valuable type-strain genomes for metagenomic binning, comparative biology and taxonomic classification.</title>
        <authorList>
            <person name="Goeker M."/>
        </authorList>
    </citation>
    <scope>NUCLEOTIDE SEQUENCE [LARGE SCALE GENOMIC DNA]</scope>
    <source>
        <strain evidence="7 8">DSM 16974</strain>
    </source>
</reference>
<dbReference type="Pfam" id="PF25917">
    <property type="entry name" value="BSH_RND"/>
    <property type="match status" value="1"/>
</dbReference>
<dbReference type="Gene3D" id="2.40.50.100">
    <property type="match status" value="1"/>
</dbReference>
<feature type="signal peptide" evidence="4">
    <location>
        <begin position="1"/>
        <end position="25"/>
    </location>
</feature>
<keyword evidence="8" id="KW-1185">Reference proteome</keyword>
<organism evidence="7 8">
    <name type="scientific">Marinimicrobium koreense</name>
    <dbReference type="NCBI Taxonomy" id="306545"/>
    <lineage>
        <taxon>Bacteria</taxon>
        <taxon>Pseudomonadati</taxon>
        <taxon>Pseudomonadota</taxon>
        <taxon>Gammaproteobacteria</taxon>
        <taxon>Cellvibrionales</taxon>
        <taxon>Cellvibrionaceae</taxon>
        <taxon>Marinimicrobium</taxon>
    </lineage>
</organism>
<evidence type="ECO:0000256" key="3">
    <source>
        <dbReference type="SAM" id="MobiDB-lite"/>
    </source>
</evidence>
<dbReference type="SUPFAM" id="SSF111369">
    <property type="entry name" value="HlyD-like secretion proteins"/>
    <property type="match status" value="1"/>
</dbReference>
<gene>
    <name evidence="7" type="ORF">EDC38_0338</name>
</gene>
<evidence type="ECO:0000313" key="8">
    <source>
        <dbReference type="Proteomes" id="UP000273643"/>
    </source>
</evidence>
<dbReference type="InterPro" id="IPR058625">
    <property type="entry name" value="MdtA-like_BSH"/>
</dbReference>
<dbReference type="InterPro" id="IPR006143">
    <property type="entry name" value="RND_pump_MFP"/>
</dbReference>
<dbReference type="InterPro" id="IPR058792">
    <property type="entry name" value="Beta-barrel_RND_2"/>
</dbReference>
<evidence type="ECO:0000256" key="4">
    <source>
        <dbReference type="SAM" id="SignalP"/>
    </source>
</evidence>
<protein>
    <submittedName>
        <fullName evidence="7">RND family efflux transporter MFP subunit</fullName>
    </submittedName>
</protein>
<feature type="domain" description="CusB-like beta-barrel" evidence="6">
    <location>
        <begin position="206"/>
        <end position="278"/>
    </location>
</feature>
<dbReference type="Gene3D" id="2.40.420.20">
    <property type="match status" value="1"/>
</dbReference>
<dbReference type="PANTHER" id="PTHR30469">
    <property type="entry name" value="MULTIDRUG RESISTANCE PROTEIN MDTA"/>
    <property type="match status" value="1"/>
</dbReference>
<comment type="caution">
    <text evidence="7">The sequence shown here is derived from an EMBL/GenBank/DDBJ whole genome shotgun (WGS) entry which is preliminary data.</text>
</comment>
<dbReference type="PANTHER" id="PTHR30469:SF11">
    <property type="entry name" value="BLL4320 PROTEIN"/>
    <property type="match status" value="1"/>
</dbReference>
<dbReference type="GO" id="GO:0015562">
    <property type="term" value="F:efflux transmembrane transporter activity"/>
    <property type="evidence" value="ECO:0007669"/>
    <property type="project" value="InterPro"/>
</dbReference>
<feature type="region of interest" description="Disordered" evidence="3">
    <location>
        <begin position="355"/>
        <end position="376"/>
    </location>
</feature>
<dbReference type="Gene3D" id="1.10.287.470">
    <property type="entry name" value="Helix hairpin bin"/>
    <property type="match status" value="1"/>
</dbReference>
<proteinExistence type="inferred from homology"/>
<feature type="domain" description="Multidrug resistance protein MdtA-like barrel-sandwich hybrid" evidence="5">
    <location>
        <begin position="73"/>
        <end position="191"/>
    </location>
</feature>
<feature type="coiled-coil region" evidence="2">
    <location>
        <begin position="106"/>
        <end position="164"/>
    </location>
</feature>
<dbReference type="GO" id="GO:1990281">
    <property type="term" value="C:efflux pump complex"/>
    <property type="evidence" value="ECO:0007669"/>
    <property type="project" value="TreeGrafter"/>
</dbReference>
<dbReference type="Proteomes" id="UP000273643">
    <property type="component" value="Unassembled WGS sequence"/>
</dbReference>
<sequence>MKISMFCSRASRALLGVLAVSVTVACSDSGEEPGGPRGGPGERKPQPVLTATAEYAYETTSLEAVGTSRALKSVTIESAVSGEVVEVNFSAGDKVEQGQVLLRLDDRDERLAVQAAELELADAERQLDRYQRSVQSGGVTQSDLDDARSAVERARIALERARVDLNYHTIRAPFSGYVGLTDLDPGAWIDPDTAITTLDDRSTLLVRFELPELLLGKLQRGEDIEVTTWSNRFAQATGTIVDVSSRVDEVRRTFTLRAHVDNANDVLLPGMSFRINLSLQGNRYLSVPELSVQWGGEGAYVWTIEDGKAQRVAVNLIERNQRGVLVETDLQEGAPIITEGVHIVRSGMDVRPLNAELGENDGAYRDSGESEEGEES</sequence>
<feature type="chain" id="PRO_5018296460" evidence="4">
    <location>
        <begin position="26"/>
        <end position="376"/>
    </location>
</feature>
<dbReference type="Pfam" id="PF25954">
    <property type="entry name" value="Beta-barrel_RND_2"/>
    <property type="match status" value="1"/>
</dbReference>
<evidence type="ECO:0000256" key="1">
    <source>
        <dbReference type="ARBA" id="ARBA00009477"/>
    </source>
</evidence>
<dbReference type="EMBL" id="RJUK01000001">
    <property type="protein sequence ID" value="ROQ19750.1"/>
    <property type="molecule type" value="Genomic_DNA"/>
</dbReference>
<keyword evidence="4" id="KW-0732">Signal</keyword>
<evidence type="ECO:0000259" key="6">
    <source>
        <dbReference type="Pfam" id="PF25954"/>
    </source>
</evidence>
<dbReference type="NCBIfam" id="TIGR01730">
    <property type="entry name" value="RND_mfp"/>
    <property type="match status" value="1"/>
</dbReference>
<dbReference type="AlphaFoldDB" id="A0A3N1NZA2"/>
<dbReference type="Gene3D" id="2.40.30.170">
    <property type="match status" value="1"/>
</dbReference>
<accession>A0A3N1NZA2</accession>
<name>A0A3N1NZA2_9GAMM</name>
<keyword evidence="2" id="KW-0175">Coiled coil</keyword>
<dbReference type="OrthoDB" id="9806939at2"/>
<evidence type="ECO:0000259" key="5">
    <source>
        <dbReference type="Pfam" id="PF25917"/>
    </source>
</evidence>
<comment type="similarity">
    <text evidence="1">Belongs to the membrane fusion protein (MFP) (TC 8.A.1) family.</text>
</comment>
<evidence type="ECO:0000256" key="2">
    <source>
        <dbReference type="SAM" id="Coils"/>
    </source>
</evidence>